<sequence>MCYILEDDAVEPKTAKGREQAAKETGHKRYGKFKVVKVLAGTAASPTIRIVKTSQEGFHQARNIEDACRIASELEYCPSHVADSRGVGFCILNALGGSEDVFVRNKLLSSWEKRLWHFVMRRWQKNRPNIAIKTPKGVRCTPPENNDQFPIDEGSELLDSEDGKLDPEFNIEVEFEAEEEDEGGVPEEPGLQRKREDDSQDRARKRQRTSYDPRGMLLSWEQQLKRTPSVTRINSADKDEETTVKCCGAIYKKQLVSSQLCRAASCPTQRLAGIDRSHEEHAQGKASDMKRLLPGQWLNDKICP</sequence>
<reference evidence="2" key="1">
    <citation type="journal article" date="2008" name="Nature">
        <title>The amphioxus genome and the evolution of the chordate karyotype.</title>
        <authorList>
            <consortium name="US DOE Joint Genome Institute (JGI-PGF)"/>
            <person name="Putnam N.H."/>
            <person name="Butts T."/>
            <person name="Ferrier D.E.K."/>
            <person name="Furlong R.F."/>
            <person name="Hellsten U."/>
            <person name="Kawashima T."/>
            <person name="Robinson-Rechavi M."/>
            <person name="Shoguchi E."/>
            <person name="Terry A."/>
            <person name="Yu J.-K."/>
            <person name="Benito-Gutierrez E.L."/>
            <person name="Dubchak I."/>
            <person name="Garcia-Fernandez J."/>
            <person name="Gibson-Brown J.J."/>
            <person name="Grigoriev I.V."/>
            <person name="Horton A.C."/>
            <person name="de Jong P.J."/>
            <person name="Jurka J."/>
            <person name="Kapitonov V.V."/>
            <person name="Kohara Y."/>
            <person name="Kuroki Y."/>
            <person name="Lindquist E."/>
            <person name="Lucas S."/>
            <person name="Osoegawa K."/>
            <person name="Pennacchio L.A."/>
            <person name="Salamov A.A."/>
            <person name="Satou Y."/>
            <person name="Sauka-Spengler T."/>
            <person name="Schmutz J."/>
            <person name="Shin-I T."/>
            <person name="Toyoda A."/>
            <person name="Bronner-Fraser M."/>
            <person name="Fujiyama A."/>
            <person name="Holland L.Z."/>
            <person name="Holland P.W.H."/>
            <person name="Satoh N."/>
            <person name="Rokhsar D.S."/>
        </authorList>
    </citation>
    <scope>NUCLEOTIDE SEQUENCE [LARGE SCALE GENOMIC DNA]</scope>
    <source>
        <strain evidence="2">S238N-H82</strain>
        <tissue evidence="2">Testes</tissue>
    </source>
</reference>
<gene>
    <name evidence="2" type="ORF">BRAFLDRAFT_84556</name>
</gene>
<evidence type="ECO:0000256" key="1">
    <source>
        <dbReference type="SAM" id="MobiDB-lite"/>
    </source>
</evidence>
<dbReference type="InParanoid" id="C3XRX3"/>
<protein>
    <submittedName>
        <fullName evidence="2">Uncharacterized protein</fullName>
    </submittedName>
</protein>
<proteinExistence type="predicted"/>
<dbReference type="AlphaFoldDB" id="C3XRX3"/>
<name>C3XRX3_BRAFL</name>
<feature type="region of interest" description="Disordered" evidence="1">
    <location>
        <begin position="133"/>
        <end position="163"/>
    </location>
</feature>
<feature type="compositionally biased region" description="Acidic residues" evidence="1">
    <location>
        <begin position="175"/>
        <end position="185"/>
    </location>
</feature>
<dbReference type="EMBL" id="GG666456">
    <property type="protein sequence ID" value="EEN69441.1"/>
    <property type="molecule type" value="Genomic_DNA"/>
</dbReference>
<feature type="compositionally biased region" description="Basic and acidic residues" evidence="1">
    <location>
        <begin position="190"/>
        <end position="202"/>
    </location>
</feature>
<accession>C3XRX3</accession>
<evidence type="ECO:0000313" key="2">
    <source>
        <dbReference type="EMBL" id="EEN69441.1"/>
    </source>
</evidence>
<feature type="region of interest" description="Disordered" evidence="1">
    <location>
        <begin position="175"/>
        <end position="213"/>
    </location>
</feature>
<organism>
    <name type="scientific">Branchiostoma floridae</name>
    <name type="common">Florida lancelet</name>
    <name type="synonym">Amphioxus</name>
    <dbReference type="NCBI Taxonomy" id="7739"/>
    <lineage>
        <taxon>Eukaryota</taxon>
        <taxon>Metazoa</taxon>
        <taxon>Chordata</taxon>
        <taxon>Cephalochordata</taxon>
        <taxon>Leptocardii</taxon>
        <taxon>Amphioxiformes</taxon>
        <taxon>Branchiostomatidae</taxon>
        <taxon>Branchiostoma</taxon>
    </lineage>
</organism>